<feature type="transmembrane region" description="Helical" evidence="12">
    <location>
        <begin position="422"/>
        <end position="444"/>
    </location>
</feature>
<dbReference type="PANTHER" id="PTHR30365:SF15">
    <property type="entry name" value="CYTOCHROME BD UBIQUINOL OXIDASE SUBUNIT 1"/>
    <property type="match status" value="1"/>
</dbReference>
<feature type="transmembrane region" description="Helical" evidence="12">
    <location>
        <begin position="20"/>
        <end position="41"/>
    </location>
</feature>
<comment type="similarity">
    <text evidence="2 12">Belongs to the cytochrome ubiquinol oxidase subunit 1 family.</text>
</comment>
<dbReference type="PIRSF" id="PIRSF006446">
    <property type="entry name" value="Cyt_quinol_oxidase_1"/>
    <property type="match status" value="1"/>
</dbReference>
<evidence type="ECO:0000256" key="13">
    <source>
        <dbReference type="SAM" id="MobiDB-lite"/>
    </source>
</evidence>
<keyword evidence="8 12" id="KW-0249">Electron transport</keyword>
<comment type="caution">
    <text evidence="14">The sequence shown here is derived from an EMBL/GenBank/DDBJ whole genome shotgun (WGS) entry which is preliminary data.</text>
</comment>
<evidence type="ECO:0000256" key="9">
    <source>
        <dbReference type="ARBA" id="ARBA00022989"/>
    </source>
</evidence>
<feature type="transmembrane region" description="Helical" evidence="12">
    <location>
        <begin position="328"/>
        <end position="350"/>
    </location>
</feature>
<keyword evidence="10 12" id="KW-0408">Iron</keyword>
<evidence type="ECO:0000256" key="7">
    <source>
        <dbReference type="ARBA" id="ARBA00022723"/>
    </source>
</evidence>
<keyword evidence="4 12" id="KW-1003">Cell membrane</keyword>
<evidence type="ECO:0000256" key="3">
    <source>
        <dbReference type="ARBA" id="ARBA00022448"/>
    </source>
</evidence>
<organism evidence="14 15">
    <name type="scientific">Streptosporangium vulgare</name>
    <dbReference type="NCBI Taxonomy" id="46190"/>
    <lineage>
        <taxon>Bacteria</taxon>
        <taxon>Bacillati</taxon>
        <taxon>Actinomycetota</taxon>
        <taxon>Actinomycetes</taxon>
        <taxon>Streptosporangiales</taxon>
        <taxon>Streptosporangiaceae</taxon>
        <taxon>Streptosporangium</taxon>
    </lineage>
</organism>
<dbReference type="PANTHER" id="PTHR30365">
    <property type="entry name" value="CYTOCHROME D UBIQUINOL OXIDASE"/>
    <property type="match status" value="1"/>
</dbReference>
<feature type="transmembrane region" description="Helical" evidence="12">
    <location>
        <begin position="371"/>
        <end position="393"/>
    </location>
</feature>
<feature type="compositionally biased region" description="Pro residues" evidence="13">
    <location>
        <begin position="454"/>
        <end position="463"/>
    </location>
</feature>
<feature type="transmembrane region" description="Helical" evidence="12">
    <location>
        <begin position="226"/>
        <end position="244"/>
    </location>
</feature>
<dbReference type="Proteomes" id="UP001589610">
    <property type="component" value="Unassembled WGS sequence"/>
</dbReference>
<feature type="transmembrane region" description="Helical" evidence="12">
    <location>
        <begin position="91"/>
        <end position="115"/>
    </location>
</feature>
<evidence type="ECO:0000256" key="1">
    <source>
        <dbReference type="ARBA" id="ARBA00004651"/>
    </source>
</evidence>
<feature type="transmembrane region" description="Helical" evidence="12">
    <location>
        <begin position="127"/>
        <end position="150"/>
    </location>
</feature>
<reference evidence="14 15" key="1">
    <citation type="submission" date="2024-09" db="EMBL/GenBank/DDBJ databases">
        <authorList>
            <person name="Sun Q."/>
            <person name="Mori K."/>
        </authorList>
    </citation>
    <scope>NUCLEOTIDE SEQUENCE [LARGE SCALE GENOMIC DNA]</scope>
    <source>
        <strain evidence="14 15">JCM 3028</strain>
    </source>
</reference>
<evidence type="ECO:0000256" key="8">
    <source>
        <dbReference type="ARBA" id="ARBA00022982"/>
    </source>
</evidence>
<dbReference type="EMBL" id="JBHMBS010000040">
    <property type="protein sequence ID" value="MFB9681879.1"/>
    <property type="molecule type" value="Genomic_DNA"/>
</dbReference>
<evidence type="ECO:0000256" key="10">
    <source>
        <dbReference type="ARBA" id="ARBA00023004"/>
    </source>
</evidence>
<keyword evidence="9 12" id="KW-1133">Transmembrane helix</keyword>
<accession>A0ABV5TS85</accession>
<evidence type="ECO:0000256" key="12">
    <source>
        <dbReference type="PIRNR" id="PIRNR006446"/>
    </source>
</evidence>
<name>A0ABV5TS85_9ACTN</name>
<keyword evidence="7 12" id="KW-0479">Metal-binding</keyword>
<evidence type="ECO:0000313" key="15">
    <source>
        <dbReference type="Proteomes" id="UP001589610"/>
    </source>
</evidence>
<gene>
    <name evidence="14" type="ORF">ACFFRH_40945</name>
</gene>
<feature type="transmembrane region" description="Helical" evidence="12">
    <location>
        <begin position="184"/>
        <end position="205"/>
    </location>
</feature>
<dbReference type="RefSeq" id="WP_386163264.1">
    <property type="nucleotide sequence ID" value="NZ_JBHMBS010000040.1"/>
</dbReference>
<evidence type="ECO:0000256" key="11">
    <source>
        <dbReference type="ARBA" id="ARBA00023136"/>
    </source>
</evidence>
<keyword evidence="11 12" id="KW-0472">Membrane</keyword>
<feature type="region of interest" description="Disordered" evidence="13">
    <location>
        <begin position="453"/>
        <end position="481"/>
    </location>
</feature>
<dbReference type="InterPro" id="IPR002585">
    <property type="entry name" value="Cyt-d_ubiquinol_oxidase_su_1"/>
</dbReference>
<evidence type="ECO:0000313" key="14">
    <source>
        <dbReference type="EMBL" id="MFB9681879.1"/>
    </source>
</evidence>
<evidence type="ECO:0000256" key="4">
    <source>
        <dbReference type="ARBA" id="ARBA00022475"/>
    </source>
</evidence>
<keyword evidence="5 12" id="KW-0349">Heme</keyword>
<comment type="subcellular location">
    <subcellularLocation>
        <location evidence="1">Cell membrane</location>
        <topology evidence="1">Multi-pass membrane protein</topology>
    </subcellularLocation>
</comment>
<feature type="transmembrane region" description="Helical" evidence="12">
    <location>
        <begin position="53"/>
        <end position="71"/>
    </location>
</feature>
<dbReference type="Pfam" id="PF01654">
    <property type="entry name" value="Cyt_bd_oxida_I"/>
    <property type="match status" value="1"/>
</dbReference>
<evidence type="ECO:0000256" key="2">
    <source>
        <dbReference type="ARBA" id="ARBA00009819"/>
    </source>
</evidence>
<evidence type="ECO:0000256" key="6">
    <source>
        <dbReference type="ARBA" id="ARBA00022692"/>
    </source>
</evidence>
<keyword evidence="6 12" id="KW-0812">Transmembrane</keyword>
<keyword evidence="15" id="KW-1185">Reference proteome</keyword>
<protein>
    <submittedName>
        <fullName evidence="14">Cytochrome ubiquinol oxidase subunit I</fullName>
    </submittedName>
</protein>
<evidence type="ECO:0000256" key="5">
    <source>
        <dbReference type="ARBA" id="ARBA00022617"/>
    </source>
</evidence>
<sequence length="481" mass="52108">MDALDLARWQFGVTTVYHFLFVPLTIGLGVFVAGLQTAWYRTGKEHYLRLTKFFGKLFLINFAMGVVTGIVQEFQFGMNWSEYSIFVGDVFGAPLALEALLAFFLESTFIGLWIFGWDRLPRRVHLATIWAAVIGSNLSAYFILAANAWMKHPVGYEVVDGKARMTDLWAVLTNSTALAQVPHVIAGAFVVAGGFVLAVCGHHLLRERRSGGRGTGGTGGASIWRTPMRAALLMTAIAGALVAGSGDMSAKLLYEQQPMKLASAEGLRYDTAGAPFSPVPGLEVPMLLSFLATDDPNAVVQGTEDLQARYEERFGPGDYRPNLPVVFWSFRVMIVFGLSTVGLSVLGLWLTRRRRRGTPVTARVPREIPAWFARACVLALPLPAVAMISGWLLSEIGRQPWTVQGELLTAASVSPGVSLAEVAVSLAVFTALYGALALAEAVLLTRHVKAGPEPVAPAAPRTPPSRDDESADARLQPTLMY</sequence>
<proteinExistence type="inferred from homology"/>
<keyword evidence="3 12" id="KW-0813">Transport</keyword>